<sequence length="59" mass="6898">MLFPEKLWQQKSRHPPARPIIYEIYRLCGTMDRSSTTPPKVTMAISGPVWAPFFRRPLP</sequence>
<comment type="caution">
    <text evidence="1">The sequence shown here is derived from an EMBL/GenBank/DDBJ whole genome shotgun (WGS) entry which is preliminary data.</text>
</comment>
<evidence type="ECO:0000313" key="2">
    <source>
        <dbReference type="Proteomes" id="UP000070442"/>
    </source>
</evidence>
<gene>
    <name evidence="1" type="ORF">HMPREF1863_00012</name>
</gene>
<accession>A0A134ALE9</accession>
<evidence type="ECO:0000313" key="1">
    <source>
        <dbReference type="EMBL" id="KXB68543.1"/>
    </source>
</evidence>
<organism evidence="1 2">
    <name type="scientific">Aedoeadaptatus coxii</name>
    <dbReference type="NCBI Taxonomy" id="755172"/>
    <lineage>
        <taxon>Bacteria</taxon>
        <taxon>Bacillati</taxon>
        <taxon>Bacillota</taxon>
        <taxon>Tissierellia</taxon>
        <taxon>Tissierellales</taxon>
        <taxon>Peptoniphilaceae</taxon>
        <taxon>Aedoeadaptatus</taxon>
    </lineage>
</organism>
<dbReference type="Proteomes" id="UP000070442">
    <property type="component" value="Unassembled WGS sequence"/>
</dbReference>
<protein>
    <submittedName>
        <fullName evidence="1">Uncharacterized protein</fullName>
    </submittedName>
</protein>
<dbReference type="AlphaFoldDB" id="A0A134ALE9"/>
<proteinExistence type="predicted"/>
<name>A0A134ALE9_9FIRM</name>
<dbReference type="PATRIC" id="fig|755172.3.peg.12"/>
<dbReference type="EMBL" id="LSDG01000001">
    <property type="protein sequence ID" value="KXB68543.1"/>
    <property type="molecule type" value="Genomic_DNA"/>
</dbReference>
<keyword evidence="2" id="KW-1185">Reference proteome</keyword>
<reference evidence="2" key="1">
    <citation type="submission" date="2016-01" db="EMBL/GenBank/DDBJ databases">
        <authorList>
            <person name="Mitreva M."/>
            <person name="Pepin K.H."/>
            <person name="Mihindukulasuriya K.A."/>
            <person name="Fulton R."/>
            <person name="Fronick C."/>
            <person name="O'Laughlin M."/>
            <person name="Miner T."/>
            <person name="Herter B."/>
            <person name="Rosa B.A."/>
            <person name="Cordes M."/>
            <person name="Tomlinson C."/>
            <person name="Wollam A."/>
            <person name="Palsikar V.B."/>
            <person name="Mardis E.R."/>
            <person name="Wilson R.K."/>
        </authorList>
    </citation>
    <scope>NUCLEOTIDE SEQUENCE [LARGE SCALE GENOMIC DNA]</scope>
    <source>
        <strain evidence="2">DNF00729</strain>
    </source>
</reference>